<sequence length="82" mass="9047">MNTAAEPVAPAKSRIPPPIITSLRENRIRPNTAFTRNILTSSTPSYALIPKRGSIDEEHTRDKLRTTLSEPCDSAAFSLKKV</sequence>
<dbReference type="EMBL" id="FBWC01000022">
    <property type="protein sequence ID" value="CUX47520.1"/>
    <property type="molecule type" value="Genomic_DNA"/>
</dbReference>
<gene>
    <name evidence="1" type="ORF">AGR4C_Lc120017</name>
</gene>
<proteinExistence type="predicted"/>
<dbReference type="AlphaFoldDB" id="A0A1S7R6C9"/>
<accession>A0A1S7R6C9</accession>
<organism evidence="1 2">
    <name type="scientific">Agrobacterium tumefaciens str. Kerr 14</name>
    <dbReference type="NCBI Taxonomy" id="1183424"/>
    <lineage>
        <taxon>Bacteria</taxon>
        <taxon>Pseudomonadati</taxon>
        <taxon>Pseudomonadota</taxon>
        <taxon>Alphaproteobacteria</taxon>
        <taxon>Hyphomicrobiales</taxon>
        <taxon>Rhizobiaceae</taxon>
        <taxon>Rhizobium/Agrobacterium group</taxon>
        <taxon>Agrobacterium</taxon>
        <taxon>Agrobacterium tumefaciens complex</taxon>
    </lineage>
</organism>
<dbReference type="Proteomes" id="UP000191897">
    <property type="component" value="Unassembled WGS sequence"/>
</dbReference>
<evidence type="ECO:0000313" key="2">
    <source>
        <dbReference type="Proteomes" id="UP000191897"/>
    </source>
</evidence>
<reference evidence="1 2" key="1">
    <citation type="submission" date="2016-01" db="EMBL/GenBank/DDBJ databases">
        <authorList>
            <person name="Oliw E.H."/>
        </authorList>
    </citation>
    <scope>NUCLEOTIDE SEQUENCE [LARGE SCALE GENOMIC DNA]</scope>
    <source>
        <strain evidence="1 2">Kerr 14</strain>
    </source>
</reference>
<evidence type="ECO:0000313" key="1">
    <source>
        <dbReference type="EMBL" id="CUX47520.1"/>
    </source>
</evidence>
<protein>
    <submittedName>
        <fullName evidence="1">Uncharacterized protein</fullName>
    </submittedName>
</protein>
<name>A0A1S7R6C9_AGRTU</name>